<dbReference type="PANTHER" id="PTHR42823:SF3">
    <property type="entry name" value="ATP SYNTHASE SUBUNIT A, CHLOROPLASTIC"/>
    <property type="match status" value="1"/>
</dbReference>
<dbReference type="RefSeq" id="WP_249514948.1">
    <property type="nucleotide sequence ID" value="NZ_CP093366.1"/>
</dbReference>
<dbReference type="Pfam" id="PF00119">
    <property type="entry name" value="ATP-synt_A"/>
    <property type="match status" value="1"/>
</dbReference>
<evidence type="ECO:0000256" key="9">
    <source>
        <dbReference type="ARBA" id="ARBA00023136"/>
    </source>
</evidence>
<evidence type="ECO:0000313" key="14">
    <source>
        <dbReference type="Proteomes" id="UP000831495"/>
    </source>
</evidence>
<keyword evidence="11" id="KW-1003">Cell membrane</keyword>
<dbReference type="PANTHER" id="PTHR42823">
    <property type="entry name" value="ATP SYNTHASE SUBUNIT A, CHLOROPLASTIC"/>
    <property type="match status" value="1"/>
</dbReference>
<evidence type="ECO:0000256" key="6">
    <source>
        <dbReference type="ARBA" id="ARBA00022781"/>
    </source>
</evidence>
<evidence type="ECO:0000256" key="5">
    <source>
        <dbReference type="ARBA" id="ARBA00022692"/>
    </source>
</evidence>
<evidence type="ECO:0000256" key="11">
    <source>
        <dbReference type="HAMAP-Rule" id="MF_01393"/>
    </source>
</evidence>
<feature type="transmembrane region" description="Helical" evidence="11">
    <location>
        <begin position="76"/>
        <end position="103"/>
    </location>
</feature>
<protein>
    <recommendedName>
        <fullName evidence="11 12">ATP synthase subunit a</fullName>
    </recommendedName>
    <alternativeName>
        <fullName evidence="11">ATP synthase F0 sector subunit a</fullName>
    </alternativeName>
    <alternativeName>
        <fullName evidence="11">F-ATPase subunit 6</fullName>
    </alternativeName>
</protein>
<feature type="transmembrane region" description="Helical" evidence="11">
    <location>
        <begin position="12"/>
        <end position="37"/>
    </location>
</feature>
<evidence type="ECO:0000256" key="3">
    <source>
        <dbReference type="ARBA" id="ARBA00022448"/>
    </source>
</evidence>
<comment type="subcellular location">
    <subcellularLocation>
        <location evidence="11 12">Cell membrane</location>
        <topology evidence="11 12">Multi-pass membrane protein</topology>
    </subcellularLocation>
    <subcellularLocation>
        <location evidence="1">Membrane</location>
        <topology evidence="1">Multi-pass membrane protein</topology>
    </subcellularLocation>
</comment>
<keyword evidence="7 11" id="KW-1133">Transmembrane helix</keyword>
<organism evidence="13 14">
    <name type="scientific">Bombilactobacillus folatiphilus</name>
    <dbReference type="NCBI Taxonomy" id="2923362"/>
    <lineage>
        <taxon>Bacteria</taxon>
        <taxon>Bacillati</taxon>
        <taxon>Bacillota</taxon>
        <taxon>Bacilli</taxon>
        <taxon>Lactobacillales</taxon>
        <taxon>Lactobacillaceae</taxon>
        <taxon>Bombilactobacillus</taxon>
    </lineage>
</organism>
<keyword evidence="3 11" id="KW-0813">Transport</keyword>
<evidence type="ECO:0000256" key="7">
    <source>
        <dbReference type="ARBA" id="ARBA00022989"/>
    </source>
</evidence>
<feature type="transmembrane region" description="Helical" evidence="11">
    <location>
        <begin position="115"/>
        <end position="133"/>
    </location>
</feature>
<dbReference type="NCBIfam" id="TIGR01131">
    <property type="entry name" value="ATP_synt_6_or_A"/>
    <property type="match status" value="1"/>
</dbReference>
<comment type="similarity">
    <text evidence="2 11 12">Belongs to the ATPase A chain family.</text>
</comment>
<dbReference type="HAMAP" id="MF_01393">
    <property type="entry name" value="ATP_synth_a_bact"/>
    <property type="match status" value="1"/>
</dbReference>
<evidence type="ECO:0000256" key="1">
    <source>
        <dbReference type="ARBA" id="ARBA00004141"/>
    </source>
</evidence>
<keyword evidence="10 11" id="KW-0066">ATP synthesis</keyword>
<keyword evidence="14" id="KW-1185">Reference proteome</keyword>
<keyword evidence="4 11" id="KW-0138">CF(0)</keyword>
<proteinExistence type="inferred from homology"/>
<dbReference type="PROSITE" id="PS00449">
    <property type="entry name" value="ATPASE_A"/>
    <property type="match status" value="1"/>
</dbReference>
<evidence type="ECO:0000256" key="12">
    <source>
        <dbReference type="RuleBase" id="RU000483"/>
    </source>
</evidence>
<dbReference type="InterPro" id="IPR000568">
    <property type="entry name" value="ATP_synth_F0_asu"/>
</dbReference>
<name>A0ABY4PAA5_9LACO</name>
<dbReference type="NCBIfam" id="NF004479">
    <property type="entry name" value="PRK05815.1-4"/>
    <property type="match status" value="1"/>
</dbReference>
<evidence type="ECO:0000256" key="10">
    <source>
        <dbReference type="ARBA" id="ARBA00023310"/>
    </source>
</evidence>
<dbReference type="InterPro" id="IPR045082">
    <property type="entry name" value="ATP_syn_F0_a_bact/chloroplast"/>
</dbReference>
<evidence type="ECO:0000256" key="4">
    <source>
        <dbReference type="ARBA" id="ARBA00022547"/>
    </source>
</evidence>
<dbReference type="Proteomes" id="UP000831495">
    <property type="component" value="Chromosome"/>
</dbReference>
<accession>A0ABY4PAA5</accession>
<dbReference type="PRINTS" id="PR00123">
    <property type="entry name" value="ATPASEA"/>
</dbReference>
<reference evidence="13" key="1">
    <citation type="journal article" date="2022" name="Int. J. Syst. Evol. Microbiol.">
        <title>Apilactobacillus apisilvae sp. nov., Nicolia spurrieriana gen. nov. sp. nov., Bombilactobacillus folatiphilus sp. nov. and Bombilactobacillus thymidiniphilus sp. nov., four new lactic acid bacterial isolates from stingless bees Tetragonula carbonaria and Austroplebeia australis.</title>
        <authorList>
            <person name="Oliphant S.A."/>
            <person name="Watson-Haigh N.S."/>
            <person name="Sumby K.M."/>
            <person name="Gardner J."/>
            <person name="Groom S."/>
            <person name="Jiranek V."/>
        </authorList>
    </citation>
    <scope>NUCLEOTIDE SEQUENCE</scope>
    <source>
        <strain evidence="13">SG4_D2</strain>
    </source>
</reference>
<evidence type="ECO:0000256" key="2">
    <source>
        <dbReference type="ARBA" id="ARBA00006810"/>
    </source>
</evidence>
<sequence length="238" mass="26548">MDESYPLVSIGGLTFSVTNCLSTLIAALVVFFVFFFMSRKITMRPGKAQNMLEWIVDFTNGIVKSSFPDKNEARPFMLYAFVMFAFIFVSNQLGLIFEIIVGGKTYVKSPTSDPIVTLSLGTITLVLAHYFGVKKLGFGGYLKSYFKPIALLSPINLLEEFTNFLTLSLRLYGNIFAGEVLLSLITKQLAPSFGVWSYLFSLPLNMVWQGFSVFIGAIQAYVFVVLSTVYISEKVVSE</sequence>
<gene>
    <name evidence="11 13" type="primary">atpB</name>
    <name evidence="13" type="ORF">MOO45_03225</name>
</gene>
<evidence type="ECO:0000256" key="8">
    <source>
        <dbReference type="ARBA" id="ARBA00023065"/>
    </source>
</evidence>
<feature type="transmembrane region" description="Helical" evidence="11">
    <location>
        <begin position="210"/>
        <end position="231"/>
    </location>
</feature>
<dbReference type="EMBL" id="CP093366">
    <property type="protein sequence ID" value="UQS82670.1"/>
    <property type="molecule type" value="Genomic_DNA"/>
</dbReference>
<dbReference type="InterPro" id="IPR035908">
    <property type="entry name" value="F0_ATP_A_sf"/>
</dbReference>
<dbReference type="Gene3D" id="1.20.120.220">
    <property type="entry name" value="ATP synthase, F0 complex, subunit A"/>
    <property type="match status" value="1"/>
</dbReference>
<evidence type="ECO:0000313" key="13">
    <source>
        <dbReference type="EMBL" id="UQS82670.1"/>
    </source>
</evidence>
<dbReference type="InterPro" id="IPR023011">
    <property type="entry name" value="ATP_synth_F0_asu_AS"/>
</dbReference>
<dbReference type="CDD" id="cd00310">
    <property type="entry name" value="ATP-synt_Fo_a_6"/>
    <property type="match status" value="1"/>
</dbReference>
<keyword evidence="8 11" id="KW-0406">Ion transport</keyword>
<keyword evidence="6 11" id="KW-0375">Hydrogen ion transport</keyword>
<keyword evidence="9 11" id="KW-0472">Membrane</keyword>
<comment type="function">
    <text evidence="11 12">Key component of the proton channel; it plays a direct role in the translocation of protons across the membrane.</text>
</comment>
<feature type="transmembrane region" description="Helical" evidence="11">
    <location>
        <begin position="171"/>
        <end position="190"/>
    </location>
</feature>
<dbReference type="SUPFAM" id="SSF81336">
    <property type="entry name" value="F1F0 ATP synthase subunit A"/>
    <property type="match status" value="1"/>
</dbReference>
<keyword evidence="5 11" id="KW-0812">Transmembrane</keyword>